<dbReference type="Proteomes" id="UP000478052">
    <property type="component" value="Unassembled WGS sequence"/>
</dbReference>
<comment type="caution">
    <text evidence="2">The sequence shown here is derived from an EMBL/GenBank/DDBJ whole genome shotgun (WGS) entry which is preliminary data.</text>
</comment>
<evidence type="ECO:0000256" key="1">
    <source>
        <dbReference type="SAM" id="Phobius"/>
    </source>
</evidence>
<protein>
    <submittedName>
        <fullName evidence="2">Uncharacterized protein</fullName>
    </submittedName>
</protein>
<keyword evidence="1" id="KW-0812">Transmembrane</keyword>
<organism evidence="2 3">
    <name type="scientific">Aphis craccivora</name>
    <name type="common">Cowpea aphid</name>
    <dbReference type="NCBI Taxonomy" id="307492"/>
    <lineage>
        <taxon>Eukaryota</taxon>
        <taxon>Metazoa</taxon>
        <taxon>Ecdysozoa</taxon>
        <taxon>Arthropoda</taxon>
        <taxon>Hexapoda</taxon>
        <taxon>Insecta</taxon>
        <taxon>Pterygota</taxon>
        <taxon>Neoptera</taxon>
        <taxon>Paraneoptera</taxon>
        <taxon>Hemiptera</taxon>
        <taxon>Sternorrhyncha</taxon>
        <taxon>Aphidomorpha</taxon>
        <taxon>Aphidoidea</taxon>
        <taxon>Aphididae</taxon>
        <taxon>Aphidini</taxon>
        <taxon>Aphis</taxon>
        <taxon>Aphis</taxon>
    </lineage>
</organism>
<dbReference type="AlphaFoldDB" id="A0A6G0YHE4"/>
<dbReference type="EMBL" id="VUJU01003952">
    <property type="protein sequence ID" value="KAF0756047.1"/>
    <property type="molecule type" value="Genomic_DNA"/>
</dbReference>
<evidence type="ECO:0000313" key="3">
    <source>
        <dbReference type="Proteomes" id="UP000478052"/>
    </source>
</evidence>
<name>A0A6G0YHE4_APHCR</name>
<gene>
    <name evidence="2" type="ORF">FWK35_00009140</name>
</gene>
<accession>A0A6G0YHE4</accession>
<evidence type="ECO:0000313" key="2">
    <source>
        <dbReference type="EMBL" id="KAF0756047.1"/>
    </source>
</evidence>
<reference evidence="2 3" key="1">
    <citation type="submission" date="2019-08" db="EMBL/GenBank/DDBJ databases">
        <title>Whole genome of Aphis craccivora.</title>
        <authorList>
            <person name="Voronova N.V."/>
            <person name="Shulinski R.S."/>
            <person name="Bandarenka Y.V."/>
            <person name="Zhorov D.G."/>
            <person name="Warner D."/>
        </authorList>
    </citation>
    <scope>NUCLEOTIDE SEQUENCE [LARGE SCALE GENOMIC DNA]</scope>
    <source>
        <strain evidence="2">180601</strain>
        <tissue evidence="2">Whole Body</tissue>
    </source>
</reference>
<sequence length="224" mass="26701">MYSGVRKLIKKKKMKISKLVHYIIQDIKIKFMWQGHHVVYKSSGSERSVKMGRKICVLLQTVQHFSRIVFRYNHKYVSFQTIEYSYSNHLTFHINAREEKREINAKIEDFYFWNTSYLMREIKFDYIKYIVDIIVMFIILYIVISKLSHLNFSLQALVTYLLPCQILSGAINVSVQHNLSKFQFQFQTLGVVSDNKMNQVGALGRSFFEFPNSFQKRREKPKKN</sequence>
<proteinExistence type="predicted"/>
<keyword evidence="1" id="KW-0472">Membrane</keyword>
<feature type="transmembrane region" description="Helical" evidence="1">
    <location>
        <begin position="126"/>
        <end position="144"/>
    </location>
</feature>
<keyword evidence="1" id="KW-1133">Transmembrane helix</keyword>
<feature type="transmembrane region" description="Helical" evidence="1">
    <location>
        <begin position="156"/>
        <end position="175"/>
    </location>
</feature>
<keyword evidence="3" id="KW-1185">Reference proteome</keyword>